<name>A0A8B2NER8_9HYPH</name>
<dbReference type="SUPFAM" id="SSF46785">
    <property type="entry name" value="Winged helix' DNA-binding domain"/>
    <property type="match status" value="1"/>
</dbReference>
<evidence type="ECO:0000313" key="6">
    <source>
        <dbReference type="EMBL" id="RAH97357.1"/>
    </source>
</evidence>
<dbReference type="GO" id="GO:0003700">
    <property type="term" value="F:DNA-binding transcription factor activity"/>
    <property type="evidence" value="ECO:0007669"/>
    <property type="project" value="TreeGrafter"/>
</dbReference>
<comment type="caution">
    <text evidence="6">The sequence shown here is derived from an EMBL/GenBank/DDBJ whole genome shotgun (WGS) entry which is preliminary data.</text>
</comment>
<keyword evidence="1" id="KW-0805">Transcription regulation</keyword>
<dbReference type="InterPro" id="IPR005471">
    <property type="entry name" value="Tscrpt_reg_IclR_N"/>
</dbReference>
<evidence type="ECO:0000259" key="5">
    <source>
        <dbReference type="PROSITE" id="PS51078"/>
    </source>
</evidence>
<accession>A0A8B2NER8</accession>
<dbReference type="SUPFAM" id="SSF55781">
    <property type="entry name" value="GAF domain-like"/>
    <property type="match status" value="1"/>
</dbReference>
<evidence type="ECO:0000256" key="3">
    <source>
        <dbReference type="ARBA" id="ARBA00023163"/>
    </source>
</evidence>
<keyword evidence="3" id="KW-0804">Transcription</keyword>
<dbReference type="InterPro" id="IPR029016">
    <property type="entry name" value="GAF-like_dom_sf"/>
</dbReference>
<evidence type="ECO:0000259" key="4">
    <source>
        <dbReference type="PROSITE" id="PS51077"/>
    </source>
</evidence>
<dbReference type="InterPro" id="IPR036388">
    <property type="entry name" value="WH-like_DNA-bd_sf"/>
</dbReference>
<dbReference type="Gene3D" id="3.30.450.40">
    <property type="match status" value="1"/>
</dbReference>
<dbReference type="Pfam" id="PF01614">
    <property type="entry name" value="IclR_C"/>
    <property type="match status" value="1"/>
</dbReference>
<organism evidence="6 7">
    <name type="scientific">Acuticoccus sediminis</name>
    <dbReference type="NCBI Taxonomy" id="2184697"/>
    <lineage>
        <taxon>Bacteria</taxon>
        <taxon>Pseudomonadati</taxon>
        <taxon>Pseudomonadota</taxon>
        <taxon>Alphaproteobacteria</taxon>
        <taxon>Hyphomicrobiales</taxon>
        <taxon>Amorphaceae</taxon>
        <taxon>Acuticoccus</taxon>
    </lineage>
</organism>
<dbReference type="Gene3D" id="1.10.10.10">
    <property type="entry name" value="Winged helix-like DNA-binding domain superfamily/Winged helix DNA-binding domain"/>
    <property type="match status" value="1"/>
</dbReference>
<keyword evidence="2" id="KW-0238">DNA-binding</keyword>
<dbReference type="PANTHER" id="PTHR30136:SF24">
    <property type="entry name" value="HTH-TYPE TRANSCRIPTIONAL REPRESSOR ALLR"/>
    <property type="match status" value="1"/>
</dbReference>
<dbReference type="PANTHER" id="PTHR30136">
    <property type="entry name" value="HELIX-TURN-HELIX TRANSCRIPTIONAL REGULATOR, ICLR FAMILY"/>
    <property type="match status" value="1"/>
</dbReference>
<feature type="domain" description="IclR-ED" evidence="5">
    <location>
        <begin position="79"/>
        <end position="262"/>
    </location>
</feature>
<dbReference type="InterPro" id="IPR050707">
    <property type="entry name" value="HTH_MetabolicPath_Reg"/>
</dbReference>
<evidence type="ECO:0000313" key="7">
    <source>
        <dbReference type="Proteomes" id="UP000249590"/>
    </source>
</evidence>
<dbReference type="EMBL" id="QHHQ01000009">
    <property type="protein sequence ID" value="RAH97357.1"/>
    <property type="molecule type" value="Genomic_DNA"/>
</dbReference>
<dbReference type="SMART" id="SM00346">
    <property type="entry name" value="HTH_ICLR"/>
    <property type="match status" value="1"/>
</dbReference>
<evidence type="ECO:0000256" key="1">
    <source>
        <dbReference type="ARBA" id="ARBA00023015"/>
    </source>
</evidence>
<protein>
    <submittedName>
        <fullName evidence="6">IclR family transcriptional regulator</fullName>
    </submittedName>
</protein>
<dbReference type="GO" id="GO:0045892">
    <property type="term" value="P:negative regulation of DNA-templated transcription"/>
    <property type="evidence" value="ECO:0007669"/>
    <property type="project" value="TreeGrafter"/>
</dbReference>
<proteinExistence type="predicted"/>
<evidence type="ECO:0000256" key="2">
    <source>
        <dbReference type="ARBA" id="ARBA00023125"/>
    </source>
</evidence>
<keyword evidence="7" id="KW-1185">Reference proteome</keyword>
<dbReference type="Proteomes" id="UP000249590">
    <property type="component" value="Unassembled WGS sequence"/>
</dbReference>
<dbReference type="PROSITE" id="PS51078">
    <property type="entry name" value="ICLR_ED"/>
    <property type="match status" value="1"/>
</dbReference>
<dbReference type="PROSITE" id="PS51077">
    <property type="entry name" value="HTH_ICLR"/>
    <property type="match status" value="1"/>
</dbReference>
<feature type="domain" description="HTH iclR-type" evidence="4">
    <location>
        <begin position="17"/>
        <end position="78"/>
    </location>
</feature>
<dbReference type="AlphaFoldDB" id="A0A8B2NER8"/>
<sequence length="285" mass="31298">MMNGRRGVGGEHDDAKMNSLDKMLSILNGFDETTLSLDVTRAAELCGSSRASTYRYLQALTRAGLLTPASGGTYIIGSRVIELEMLKRENDPLFGSARHLIRYYAEDLGMNVMLCSYYGDKVLCTDFACSDPAMVKLYKPGRSMPIFRGAMAKVILANLSPSQLKNIYAYNETRIAQDGLGEDRDTFLSTLADIRSAGYCITHAEVFEGLVGVAAPVHDSEGRVLGSVVFVVPSDQFDRAEVETLVGQIKSIADEIEESVARKLRQSDKALTTAPRPRRFLVYDA</sequence>
<reference evidence="6 7" key="1">
    <citation type="submission" date="2018-05" db="EMBL/GenBank/DDBJ databases">
        <title>Acuticoccus sediminis sp. nov., isolated from deep-sea sediment of Indian Ocean.</title>
        <authorList>
            <person name="Liu X."/>
            <person name="Lai Q."/>
            <person name="Du Y."/>
            <person name="Sun F."/>
            <person name="Zhang X."/>
            <person name="Wang S."/>
            <person name="Shao Z."/>
        </authorList>
    </citation>
    <scope>NUCLEOTIDE SEQUENCE [LARGE SCALE GENOMIC DNA]</scope>
    <source>
        <strain evidence="6 7">PTG4-2</strain>
    </source>
</reference>
<dbReference type="InterPro" id="IPR036390">
    <property type="entry name" value="WH_DNA-bd_sf"/>
</dbReference>
<dbReference type="GO" id="GO:0003677">
    <property type="term" value="F:DNA binding"/>
    <property type="evidence" value="ECO:0007669"/>
    <property type="project" value="UniProtKB-KW"/>
</dbReference>
<dbReference type="InterPro" id="IPR014757">
    <property type="entry name" value="Tscrpt_reg_IclR_C"/>
</dbReference>
<gene>
    <name evidence="6" type="ORF">DLJ53_29620</name>
</gene>
<dbReference type="Pfam" id="PF09339">
    <property type="entry name" value="HTH_IclR"/>
    <property type="match status" value="1"/>
</dbReference>